<reference evidence="2" key="1">
    <citation type="journal article" date="2002" name="Nature">
        <title>The genome sequence and structure of rice chromosome 1.</title>
        <authorList>
            <person name="Sasaki T."/>
            <person name="Matsumoto T."/>
            <person name="Yamamoto K."/>
            <person name="Sakata K."/>
            <person name="Baba T."/>
            <person name="Katayose Y."/>
            <person name="Wu J."/>
            <person name="Niimura Y."/>
            <person name="Cheng Z."/>
            <person name="Nagamura Y."/>
            <person name="Antonio B.A."/>
            <person name="Kanamori H."/>
            <person name="Hosokawa S."/>
            <person name="Masukawa M."/>
            <person name="Arikawa K."/>
            <person name="Chiden Y."/>
            <person name="Hayashi M."/>
            <person name="Okamoto M."/>
            <person name="Ando T."/>
            <person name="Aoki H."/>
            <person name="Arita K."/>
            <person name="Hamada M."/>
            <person name="Harada C."/>
            <person name="Hijishita S."/>
            <person name="Honda M."/>
            <person name="Ichikawa Y."/>
            <person name="Idonuma A."/>
            <person name="Iijima M."/>
            <person name="Ikeda M."/>
            <person name="Ikeno M."/>
            <person name="Itoh S."/>
            <person name="Itoh T."/>
            <person name="Itoh Y."/>
            <person name="Itoh Y."/>
            <person name="Iwabuchi A."/>
            <person name="Kamiya K."/>
            <person name="Karasawa W."/>
            <person name="Katagiri S."/>
            <person name="Kikuta A."/>
            <person name="Kobayashi N."/>
            <person name="Kono I."/>
            <person name="Machita K."/>
            <person name="Maehara T."/>
            <person name="Mizuno H."/>
            <person name="Mizubayashi T."/>
            <person name="Mukai Y."/>
            <person name="Nagasaki H."/>
            <person name="Nakashima M."/>
            <person name="Nakama Y."/>
            <person name="Nakamichi Y."/>
            <person name="Nakamura M."/>
            <person name="Namiki N."/>
            <person name="Negishi M."/>
            <person name="Ohta I."/>
            <person name="Ono N."/>
            <person name="Saji S."/>
            <person name="Sakai K."/>
            <person name="Shibata M."/>
            <person name="Shimokawa T."/>
            <person name="Shomura A."/>
            <person name="Song J."/>
            <person name="Takazaki Y."/>
            <person name="Terasawa K."/>
            <person name="Tsuji K."/>
            <person name="Waki K."/>
            <person name="Yamagata H."/>
            <person name="Yamane H."/>
            <person name="Yoshiki S."/>
            <person name="Yoshihara R."/>
            <person name="Yukawa K."/>
            <person name="Zhong H."/>
            <person name="Iwama H."/>
            <person name="Endo T."/>
            <person name="Ito H."/>
            <person name="Hahn J.H."/>
            <person name="Kim H.I."/>
            <person name="Eun M.Y."/>
            <person name="Yano M."/>
            <person name="Jiang J."/>
            <person name="Gojobori T."/>
        </authorList>
    </citation>
    <scope>NUCLEOTIDE SEQUENCE [LARGE SCALE GENOMIC DNA]</scope>
</reference>
<feature type="compositionally biased region" description="Basic residues" evidence="1">
    <location>
        <begin position="22"/>
        <end position="45"/>
    </location>
</feature>
<gene>
    <name evidence="2" type="primary">B1011A07.27</name>
</gene>
<organism evidence="2">
    <name type="scientific">Oryza sativa subsp. japonica</name>
    <name type="common">Rice</name>
    <dbReference type="NCBI Taxonomy" id="39947"/>
    <lineage>
        <taxon>Eukaryota</taxon>
        <taxon>Viridiplantae</taxon>
        <taxon>Streptophyta</taxon>
        <taxon>Embryophyta</taxon>
        <taxon>Tracheophyta</taxon>
        <taxon>Spermatophyta</taxon>
        <taxon>Magnoliopsida</taxon>
        <taxon>Liliopsida</taxon>
        <taxon>Poales</taxon>
        <taxon>Poaceae</taxon>
        <taxon>BOP clade</taxon>
        <taxon>Oryzoideae</taxon>
        <taxon>Oryzeae</taxon>
        <taxon>Oryzinae</taxon>
        <taxon>Oryza</taxon>
        <taxon>Oryza sativa</taxon>
    </lineage>
</organism>
<sequence length="108" mass="11886">MPLSPTPAATGPPPSASSAPTHGHRCLPHPPHGPRRPHLHGRRRLSPPPHGPTTAVSDVRRMAAAVFRLHHLLRPPPPSFVVGDRESKLAKKEKGEEDRNRGDRRKKE</sequence>
<feature type="region of interest" description="Disordered" evidence="1">
    <location>
        <begin position="1"/>
        <end position="58"/>
    </location>
</feature>
<proteinExistence type="predicted"/>
<protein>
    <submittedName>
        <fullName evidence="2">Uncharacterized protein</fullName>
    </submittedName>
</protein>
<evidence type="ECO:0000256" key="1">
    <source>
        <dbReference type="SAM" id="MobiDB-lite"/>
    </source>
</evidence>
<dbReference type="AlphaFoldDB" id="Q655P3"/>
<accession>Q655P3</accession>
<dbReference type="Proteomes" id="UP000817658">
    <property type="component" value="Chromosome 1"/>
</dbReference>
<feature type="compositionally biased region" description="Basic and acidic residues" evidence="1">
    <location>
        <begin position="83"/>
        <end position="101"/>
    </location>
</feature>
<dbReference type="EMBL" id="AP003722">
    <property type="protein sequence ID" value="BAD45462.1"/>
    <property type="molecule type" value="Genomic_DNA"/>
</dbReference>
<evidence type="ECO:0000313" key="2">
    <source>
        <dbReference type="EMBL" id="BAD45462.1"/>
    </source>
</evidence>
<feature type="region of interest" description="Disordered" evidence="1">
    <location>
        <begin position="70"/>
        <end position="108"/>
    </location>
</feature>
<name>Q655P3_ORYSJ</name>